<reference evidence="3" key="1">
    <citation type="journal article" date="2023" name="bioRxiv">
        <title>Improved chromosome-level genome assembly for marigold (Tagetes erecta).</title>
        <authorList>
            <person name="Jiang F."/>
            <person name="Yuan L."/>
            <person name="Wang S."/>
            <person name="Wang H."/>
            <person name="Xu D."/>
            <person name="Wang A."/>
            <person name="Fan W."/>
        </authorList>
    </citation>
    <scope>NUCLEOTIDE SEQUENCE</scope>
    <source>
        <strain evidence="3">WSJ</strain>
        <tissue evidence="3">Leaf</tissue>
    </source>
</reference>
<feature type="compositionally biased region" description="Polar residues" evidence="1">
    <location>
        <begin position="275"/>
        <end position="288"/>
    </location>
</feature>
<keyword evidence="2" id="KW-0812">Transmembrane</keyword>
<evidence type="ECO:0000256" key="2">
    <source>
        <dbReference type="SAM" id="Phobius"/>
    </source>
</evidence>
<protein>
    <recommendedName>
        <fullName evidence="5">Protein E6</fullName>
    </recommendedName>
</protein>
<sequence>MREIISHCYINQEHIHTIQEQTHKINYPQMATNNIVFFFFFITLTLSSTIHARDSQFFNKFSTNIPQPLNTNPQQQPEFIPQSQDSNSYGLYGKLPPSTTTTTTTTTNNNNNLPSYLPENYNPVAYTTPIHSNTQADNIPNEYKLDPQPSYNNNYNGQNRMYNSEKQEEYMGTNNMYNSEKQGFDDASFMETMEDDGNMYNSEKQVENGRYNSQRQVNMGDTRYSTSNNGNMYNNEKQGMSDTRFLENGKYYYDVNMENVNSNANMNTRRYNSRNEYNTQGYYGNNENSYDRYKYNSYSNGGAGYQDEEDQFNP</sequence>
<evidence type="ECO:0000256" key="1">
    <source>
        <dbReference type="SAM" id="MobiDB-lite"/>
    </source>
</evidence>
<keyword evidence="4" id="KW-1185">Reference proteome</keyword>
<name>A0AAD8KFM4_TARER</name>
<dbReference type="InterPro" id="IPR040290">
    <property type="entry name" value="Prot_E6-like"/>
</dbReference>
<feature type="region of interest" description="Disordered" evidence="1">
    <location>
        <begin position="71"/>
        <end position="115"/>
    </location>
</feature>
<dbReference type="AlphaFoldDB" id="A0AAD8KFM4"/>
<dbReference type="EMBL" id="JAUHHV010000006">
    <property type="protein sequence ID" value="KAK1420426.1"/>
    <property type="molecule type" value="Genomic_DNA"/>
</dbReference>
<feature type="transmembrane region" description="Helical" evidence="2">
    <location>
        <begin position="35"/>
        <end position="52"/>
    </location>
</feature>
<accession>A0AAD8KFM4</accession>
<dbReference type="PANTHER" id="PTHR35274:SF2">
    <property type="entry name" value="E6-LIKE PROTEIN"/>
    <property type="match status" value="1"/>
</dbReference>
<evidence type="ECO:0008006" key="5">
    <source>
        <dbReference type="Google" id="ProtNLM"/>
    </source>
</evidence>
<keyword evidence="2" id="KW-0472">Membrane</keyword>
<dbReference type="Proteomes" id="UP001229421">
    <property type="component" value="Unassembled WGS sequence"/>
</dbReference>
<organism evidence="3 4">
    <name type="scientific">Tagetes erecta</name>
    <name type="common">African marigold</name>
    <dbReference type="NCBI Taxonomy" id="13708"/>
    <lineage>
        <taxon>Eukaryota</taxon>
        <taxon>Viridiplantae</taxon>
        <taxon>Streptophyta</taxon>
        <taxon>Embryophyta</taxon>
        <taxon>Tracheophyta</taxon>
        <taxon>Spermatophyta</taxon>
        <taxon>Magnoliopsida</taxon>
        <taxon>eudicotyledons</taxon>
        <taxon>Gunneridae</taxon>
        <taxon>Pentapetalae</taxon>
        <taxon>asterids</taxon>
        <taxon>campanulids</taxon>
        <taxon>Asterales</taxon>
        <taxon>Asteraceae</taxon>
        <taxon>Asteroideae</taxon>
        <taxon>Heliantheae alliance</taxon>
        <taxon>Tageteae</taxon>
        <taxon>Tagetes</taxon>
    </lineage>
</organism>
<evidence type="ECO:0000313" key="4">
    <source>
        <dbReference type="Proteomes" id="UP001229421"/>
    </source>
</evidence>
<proteinExistence type="predicted"/>
<evidence type="ECO:0000313" key="3">
    <source>
        <dbReference type="EMBL" id="KAK1420426.1"/>
    </source>
</evidence>
<comment type="caution">
    <text evidence="3">The sequence shown here is derived from an EMBL/GenBank/DDBJ whole genome shotgun (WGS) entry which is preliminary data.</text>
</comment>
<keyword evidence="2" id="KW-1133">Transmembrane helix</keyword>
<dbReference type="PANTHER" id="PTHR35274">
    <property type="entry name" value="E6-LIKE PROTEIN"/>
    <property type="match status" value="1"/>
</dbReference>
<feature type="region of interest" description="Disordered" evidence="1">
    <location>
        <begin position="275"/>
        <end position="314"/>
    </location>
</feature>
<gene>
    <name evidence="3" type="ORF">QVD17_22010</name>
</gene>
<feature type="compositionally biased region" description="Low complexity" evidence="1">
    <location>
        <begin position="99"/>
        <end position="112"/>
    </location>
</feature>